<sequence length="58" mass="6149">GGHNDMLLYAALGKSCAGVGHQCFSKGLTSPEYRAQTMIMIVCRVAIFSAAIVYRAIG</sequence>
<accession>A0A3M2Y9L9</accession>
<organism evidence="2 3">
    <name type="scientific">Pseudomonas syringae pv. maculicola</name>
    <dbReference type="NCBI Taxonomy" id="59511"/>
    <lineage>
        <taxon>Bacteria</taxon>
        <taxon>Pseudomonadati</taxon>
        <taxon>Pseudomonadota</taxon>
        <taxon>Gammaproteobacteria</taxon>
        <taxon>Pseudomonadales</taxon>
        <taxon>Pseudomonadaceae</taxon>
        <taxon>Pseudomonas</taxon>
    </lineage>
</organism>
<evidence type="ECO:0000256" key="1">
    <source>
        <dbReference type="SAM" id="Phobius"/>
    </source>
</evidence>
<name>A0A3M2Y9L9_PSEYM</name>
<feature type="non-terminal residue" evidence="2">
    <location>
        <position position="1"/>
    </location>
</feature>
<keyword evidence="1" id="KW-1133">Transmembrane helix</keyword>
<evidence type="ECO:0000313" key="3">
    <source>
        <dbReference type="Proteomes" id="UP000282378"/>
    </source>
</evidence>
<dbReference type="AlphaFoldDB" id="A0A3M2Y9L9"/>
<keyword evidence="1" id="KW-0812">Transmembrane</keyword>
<feature type="transmembrane region" description="Helical" evidence="1">
    <location>
        <begin position="38"/>
        <end position="57"/>
    </location>
</feature>
<evidence type="ECO:0000313" key="2">
    <source>
        <dbReference type="EMBL" id="RML72265.1"/>
    </source>
</evidence>
<proteinExistence type="predicted"/>
<dbReference type="EMBL" id="RBNL01002443">
    <property type="protein sequence ID" value="RML72265.1"/>
    <property type="molecule type" value="Genomic_DNA"/>
</dbReference>
<gene>
    <name evidence="2" type="ORF">APX70_02256</name>
</gene>
<reference evidence="2 3" key="1">
    <citation type="submission" date="2018-08" db="EMBL/GenBank/DDBJ databases">
        <title>Recombination of ecologically and evolutionarily significant loci maintains genetic cohesion in the Pseudomonas syringae species complex.</title>
        <authorList>
            <person name="Dillon M."/>
            <person name="Thakur S."/>
            <person name="Almeida R.N.D."/>
            <person name="Weir B.S."/>
            <person name="Guttman D.S."/>
        </authorList>
    </citation>
    <scope>NUCLEOTIDE SEQUENCE [LARGE SCALE GENOMIC DNA]</scope>
    <source>
        <strain evidence="2 3">88_10</strain>
    </source>
</reference>
<keyword evidence="1" id="KW-0472">Membrane</keyword>
<protein>
    <submittedName>
        <fullName evidence="2">Uncharacterized protein</fullName>
    </submittedName>
</protein>
<dbReference type="Proteomes" id="UP000282378">
    <property type="component" value="Unassembled WGS sequence"/>
</dbReference>
<comment type="caution">
    <text evidence="2">The sequence shown here is derived from an EMBL/GenBank/DDBJ whole genome shotgun (WGS) entry which is preliminary data.</text>
</comment>